<dbReference type="CDD" id="cd23342">
    <property type="entry name" value="beta-trefoil_FSCN_ZgPorA-like"/>
    <property type="match status" value="1"/>
</dbReference>
<evidence type="ECO:0000313" key="1">
    <source>
        <dbReference type="Proteomes" id="UP000887577"/>
    </source>
</evidence>
<dbReference type="Gene3D" id="2.80.10.50">
    <property type="match status" value="1"/>
</dbReference>
<accession>A0A914Y796</accession>
<organism evidence="1 2">
    <name type="scientific">Panagrolaimus superbus</name>
    <dbReference type="NCBI Taxonomy" id="310955"/>
    <lineage>
        <taxon>Eukaryota</taxon>
        <taxon>Metazoa</taxon>
        <taxon>Ecdysozoa</taxon>
        <taxon>Nematoda</taxon>
        <taxon>Chromadorea</taxon>
        <taxon>Rhabditida</taxon>
        <taxon>Tylenchina</taxon>
        <taxon>Panagrolaimomorpha</taxon>
        <taxon>Panagrolaimoidea</taxon>
        <taxon>Panagrolaimidae</taxon>
        <taxon>Panagrolaimus</taxon>
    </lineage>
</organism>
<name>A0A914Y796_9BILA</name>
<keyword evidence="1" id="KW-1185">Reference proteome</keyword>
<sequence>MGKYLSSENGEKPMTCHRTSANDWELFEMIWSNDNDERTLSLKGNNGKFVSIGNGNEPMWCKSGEIGDTEKFHYHPLYKFSNEIIG</sequence>
<dbReference type="WBParaSite" id="PSU_v2.g15326.t1">
    <property type="protein sequence ID" value="PSU_v2.g15326.t1"/>
    <property type="gene ID" value="PSU_v2.g15326"/>
</dbReference>
<dbReference type="AlphaFoldDB" id="A0A914Y796"/>
<proteinExistence type="predicted"/>
<dbReference type="Proteomes" id="UP000887577">
    <property type="component" value="Unplaced"/>
</dbReference>
<dbReference type="SUPFAM" id="SSF50405">
    <property type="entry name" value="Actin-crosslinking proteins"/>
    <property type="match status" value="1"/>
</dbReference>
<evidence type="ECO:0000313" key="2">
    <source>
        <dbReference type="WBParaSite" id="PSU_v2.g15326.t1"/>
    </source>
</evidence>
<dbReference type="InterPro" id="IPR008999">
    <property type="entry name" value="Actin-crosslinking"/>
</dbReference>
<protein>
    <submittedName>
        <fullName evidence="2">Uncharacterized protein</fullName>
    </submittedName>
</protein>
<reference evidence="2" key="1">
    <citation type="submission" date="2022-11" db="UniProtKB">
        <authorList>
            <consortium name="WormBaseParasite"/>
        </authorList>
    </citation>
    <scope>IDENTIFICATION</scope>
</reference>